<keyword evidence="3" id="KW-0732">Signal</keyword>
<protein>
    <recommendedName>
        <fullName evidence="6">Serine protease</fullName>
        <ecNumber evidence="6">3.4.21.-</ecNumber>
    </recommendedName>
</protein>
<dbReference type="GO" id="GO:0006508">
    <property type="term" value="P:proteolysis"/>
    <property type="evidence" value="ECO:0007669"/>
    <property type="project" value="UniProtKB-KW"/>
</dbReference>
<dbReference type="InterPro" id="IPR046880">
    <property type="entry name" value="TPR-S"/>
</dbReference>
<reference evidence="7 8" key="1">
    <citation type="submission" date="2019-09" db="EMBL/GenBank/DDBJ databases">
        <authorList>
            <person name="Chandra G."/>
            <person name="Truman W A."/>
        </authorList>
    </citation>
    <scope>NUCLEOTIDE SEQUENCE [LARGE SCALE GENOMIC DNA]</scope>
    <source>
        <strain evidence="7">PS928</strain>
    </source>
</reference>
<dbReference type="Proteomes" id="UP000381378">
    <property type="component" value="Unassembled WGS sequence"/>
</dbReference>
<gene>
    <name evidence="7" type="ORF">PS928_06522</name>
</gene>
<dbReference type="InterPro" id="IPR008256">
    <property type="entry name" value="Peptidase_S1B"/>
</dbReference>
<evidence type="ECO:0000256" key="2">
    <source>
        <dbReference type="ARBA" id="ARBA00022670"/>
    </source>
</evidence>
<evidence type="ECO:0000256" key="6">
    <source>
        <dbReference type="RuleBase" id="RU004296"/>
    </source>
</evidence>
<dbReference type="Pfam" id="PF13365">
    <property type="entry name" value="Trypsin_2"/>
    <property type="match status" value="1"/>
</dbReference>
<keyword evidence="5 6" id="KW-0720">Serine protease</keyword>
<proteinExistence type="inferred from homology"/>
<dbReference type="EC" id="3.4.21.-" evidence="6"/>
<dbReference type="AlphaFoldDB" id="A0A5E7VUU6"/>
<dbReference type="PRINTS" id="PR00839">
    <property type="entry name" value="V8PROTEASE"/>
</dbReference>
<accession>A0A5E7VUU6</accession>
<evidence type="ECO:0000256" key="1">
    <source>
        <dbReference type="ARBA" id="ARBA00008764"/>
    </source>
</evidence>
<organism evidence="7 8">
    <name type="scientific">Pseudomonas fluorescens</name>
    <dbReference type="NCBI Taxonomy" id="294"/>
    <lineage>
        <taxon>Bacteria</taxon>
        <taxon>Pseudomonadati</taxon>
        <taxon>Pseudomonadota</taxon>
        <taxon>Gammaproteobacteria</taxon>
        <taxon>Pseudomonadales</taxon>
        <taxon>Pseudomonadaceae</taxon>
        <taxon>Pseudomonas</taxon>
    </lineage>
</organism>
<evidence type="ECO:0000313" key="7">
    <source>
        <dbReference type="EMBL" id="VVQ26360.1"/>
    </source>
</evidence>
<evidence type="ECO:0000256" key="3">
    <source>
        <dbReference type="ARBA" id="ARBA00022729"/>
    </source>
</evidence>
<dbReference type="OrthoDB" id="9811262at2"/>
<evidence type="ECO:0000256" key="4">
    <source>
        <dbReference type="ARBA" id="ARBA00022801"/>
    </source>
</evidence>
<dbReference type="Pfam" id="PF20308">
    <property type="entry name" value="TPR-S"/>
    <property type="match status" value="1"/>
</dbReference>
<comment type="similarity">
    <text evidence="1 6">Belongs to the peptidase S1B family.</text>
</comment>
<keyword evidence="2 6" id="KW-0645">Protease</keyword>
<dbReference type="InterPro" id="IPR009003">
    <property type="entry name" value="Peptidase_S1_PA"/>
</dbReference>
<sequence length="555" mass="62022">MTPLMAFDLAEALKRGEYPDPPLQLLAYAVHLLVSELVPAGKPVPRKGIRDTMDVLRKHRHFDMVHEIGMAWHDTRGCDAVIQRLLAQAMVELGALDRADELLDEVDQMANGNPADLEFKAQKNDYHALRGRILKQRFVLSDDVNLLTQSIACYQKRLRADPNFYLGVNVLALRARLYYRIGKPVLTLVDLANNVLRQASSAALTTPSDPWALAAASEACLALHRFLPDENWCDWAELWLYRFLAHPKCGPFEIESYFRQLREIWNGTPLDELTCAGRLARIFERHVLHTQRRWSVDARQMLRLQQNPDELERNFSDEKAFTVADIRKMLALAPNIGCVTNDRGVRMGTGFLVQGSAFGEEGLLFITNAHVISDTLPNAICRADARITFEIEADNGMPPCLVREILFNSEPGQLGNVADAPGKLDVTICRLSRTPYDAGGLPVAAAIPVPSPRTKAFIVGHPRAGELQFSLQDSVLLDVCAHERLMHYRTPTDPGSSGSPVFNKKWEVVAVHHAGSQTCRRLSGAGCYEANEGITLRSIHQDWKGSQPVWPALQY</sequence>
<keyword evidence="4 6" id="KW-0378">Hydrolase</keyword>
<dbReference type="InterPro" id="IPR043504">
    <property type="entry name" value="Peptidase_S1_PA_chymotrypsin"/>
</dbReference>
<dbReference type="SUPFAM" id="SSF50494">
    <property type="entry name" value="Trypsin-like serine proteases"/>
    <property type="match status" value="1"/>
</dbReference>
<dbReference type="Gene3D" id="1.25.40.10">
    <property type="entry name" value="Tetratricopeptide repeat domain"/>
    <property type="match status" value="1"/>
</dbReference>
<dbReference type="GO" id="GO:0008236">
    <property type="term" value="F:serine-type peptidase activity"/>
    <property type="evidence" value="ECO:0007669"/>
    <property type="project" value="UniProtKB-KW"/>
</dbReference>
<name>A0A5E7VUU6_PSEFL</name>
<dbReference type="EMBL" id="CABVJF010000045">
    <property type="protein sequence ID" value="VVQ26360.1"/>
    <property type="molecule type" value="Genomic_DNA"/>
</dbReference>
<evidence type="ECO:0000313" key="8">
    <source>
        <dbReference type="Proteomes" id="UP000381378"/>
    </source>
</evidence>
<evidence type="ECO:0000256" key="5">
    <source>
        <dbReference type="ARBA" id="ARBA00022825"/>
    </source>
</evidence>
<dbReference type="InterPro" id="IPR011990">
    <property type="entry name" value="TPR-like_helical_dom_sf"/>
</dbReference>
<dbReference type="Gene3D" id="2.40.10.10">
    <property type="entry name" value="Trypsin-like serine proteases"/>
    <property type="match status" value="1"/>
</dbReference>